<proteinExistence type="predicted"/>
<evidence type="ECO:0000313" key="4">
    <source>
        <dbReference type="EMBL" id="GGZ10590.1"/>
    </source>
</evidence>
<evidence type="ECO:0000256" key="2">
    <source>
        <dbReference type="ARBA" id="ARBA00023163"/>
    </source>
</evidence>
<evidence type="ECO:0000259" key="3">
    <source>
        <dbReference type="PROSITE" id="PS50921"/>
    </source>
</evidence>
<evidence type="ECO:0000313" key="5">
    <source>
        <dbReference type="Proteomes" id="UP000622166"/>
    </source>
</evidence>
<dbReference type="EMBL" id="BMVW01000005">
    <property type="protein sequence ID" value="GGZ10590.1"/>
    <property type="molecule type" value="Genomic_DNA"/>
</dbReference>
<gene>
    <name evidence="4" type="ORF">GCM10010365_32310</name>
</gene>
<dbReference type="GO" id="GO:0003723">
    <property type="term" value="F:RNA binding"/>
    <property type="evidence" value="ECO:0007669"/>
    <property type="project" value="InterPro"/>
</dbReference>
<dbReference type="Gene3D" id="1.10.10.10">
    <property type="entry name" value="Winged helix-like DNA-binding domain superfamily/Winged helix DNA-binding domain"/>
    <property type="match status" value="1"/>
</dbReference>
<evidence type="ECO:0000256" key="1">
    <source>
        <dbReference type="ARBA" id="ARBA00023015"/>
    </source>
</evidence>
<comment type="caution">
    <text evidence="4">The sequence shown here is derived from an EMBL/GenBank/DDBJ whole genome shotgun (WGS) entry which is preliminary data.</text>
</comment>
<keyword evidence="2" id="KW-0804">Transcription</keyword>
<dbReference type="SMART" id="SM00065">
    <property type="entry name" value="GAF"/>
    <property type="match status" value="1"/>
</dbReference>
<dbReference type="Gene3D" id="3.30.450.40">
    <property type="match status" value="1"/>
</dbReference>
<dbReference type="SUPFAM" id="SSF55781">
    <property type="entry name" value="GAF domain-like"/>
    <property type="match status" value="1"/>
</dbReference>
<dbReference type="InterPro" id="IPR036388">
    <property type="entry name" value="WH-like_DNA-bd_sf"/>
</dbReference>
<keyword evidence="5" id="KW-1185">Reference proteome</keyword>
<dbReference type="Proteomes" id="UP000622166">
    <property type="component" value="Unassembled WGS sequence"/>
</dbReference>
<sequence length="247" mass="25813">MSAVSTSAGMAAVLDGLRPRGGAALIGGDPVFCAEVLGVGGVAVSLLPDGEPSEPVWATPGLSLRLEDLQFTLGQGPSLDTLASGSHVLEPDVGRVDADRWPQLLPELRRFRIRAVFCFPLLVGGVCLGVLTLHRRSPGPLSDTAMDDALILAGALVSMVLDNALGQEGMATSEDPSVLYRASVHQATGMISVQAGVSLPQAMLLLRAHAYRHGKPVLDVAGDVVARRIHFRDIGWKPDRSGGKGTS</sequence>
<dbReference type="Pfam" id="PF03861">
    <property type="entry name" value="ANTAR"/>
    <property type="match status" value="1"/>
</dbReference>
<dbReference type="InterPro" id="IPR005561">
    <property type="entry name" value="ANTAR"/>
</dbReference>
<reference evidence="4" key="2">
    <citation type="submission" date="2020-09" db="EMBL/GenBank/DDBJ databases">
        <authorList>
            <person name="Sun Q."/>
            <person name="Ohkuma M."/>
        </authorList>
    </citation>
    <scope>NUCLEOTIDE SEQUENCE</scope>
    <source>
        <strain evidence="4">JCM 4815</strain>
    </source>
</reference>
<dbReference type="Pfam" id="PF01590">
    <property type="entry name" value="GAF"/>
    <property type="match status" value="1"/>
</dbReference>
<organism evidence="4 5">
    <name type="scientific">Streptomyces poonensis</name>
    <dbReference type="NCBI Taxonomy" id="68255"/>
    <lineage>
        <taxon>Bacteria</taxon>
        <taxon>Bacillati</taxon>
        <taxon>Actinomycetota</taxon>
        <taxon>Actinomycetes</taxon>
        <taxon>Kitasatosporales</taxon>
        <taxon>Streptomycetaceae</taxon>
        <taxon>Streptomyces</taxon>
    </lineage>
</organism>
<dbReference type="PROSITE" id="PS50921">
    <property type="entry name" value="ANTAR"/>
    <property type="match status" value="1"/>
</dbReference>
<name>A0A918PHP4_9ACTN</name>
<reference evidence="4" key="1">
    <citation type="journal article" date="2014" name="Int. J. Syst. Evol. Microbiol.">
        <title>Complete genome sequence of Corynebacterium casei LMG S-19264T (=DSM 44701T), isolated from a smear-ripened cheese.</title>
        <authorList>
            <consortium name="US DOE Joint Genome Institute (JGI-PGF)"/>
            <person name="Walter F."/>
            <person name="Albersmeier A."/>
            <person name="Kalinowski J."/>
            <person name="Ruckert C."/>
        </authorList>
    </citation>
    <scope>NUCLEOTIDE SEQUENCE</scope>
    <source>
        <strain evidence="4">JCM 4815</strain>
    </source>
</reference>
<protein>
    <submittedName>
        <fullName evidence="4">GAF domain-containing protein</fullName>
    </submittedName>
</protein>
<accession>A0A918PHP4</accession>
<keyword evidence="1" id="KW-0805">Transcription regulation</keyword>
<dbReference type="AlphaFoldDB" id="A0A918PHP4"/>
<dbReference type="SMART" id="SM01012">
    <property type="entry name" value="ANTAR"/>
    <property type="match status" value="1"/>
</dbReference>
<dbReference type="InterPro" id="IPR029016">
    <property type="entry name" value="GAF-like_dom_sf"/>
</dbReference>
<dbReference type="InterPro" id="IPR003018">
    <property type="entry name" value="GAF"/>
</dbReference>
<feature type="domain" description="ANTAR" evidence="3">
    <location>
        <begin position="164"/>
        <end position="225"/>
    </location>
</feature>